<proteinExistence type="predicted"/>
<evidence type="ECO:0000313" key="1">
    <source>
        <dbReference type="EMBL" id="RIW34621.1"/>
    </source>
</evidence>
<gene>
    <name evidence="1" type="ORF">D3H55_08895</name>
</gene>
<keyword evidence="2" id="KW-1185">Reference proteome</keyword>
<dbReference type="AlphaFoldDB" id="A0A3A1R425"/>
<name>A0A3A1R425_9BACI</name>
<sequence>MKLYRIRNVLYINDSKKGRQGPLKSYKLVISLSMILLTIGCSSNFSGKTVQSSELTAKDYLSAYENPDIFQWNGVVYMRKTREINHETRKGKREGIIMKQTMDYKWFEDGTSTMLPVGTELYKASEGTEDDAERILLATVD</sequence>
<evidence type="ECO:0000313" key="2">
    <source>
        <dbReference type="Proteomes" id="UP000265801"/>
    </source>
</evidence>
<organism evidence="1 2">
    <name type="scientific">Bacillus salacetis</name>
    <dbReference type="NCBI Taxonomy" id="2315464"/>
    <lineage>
        <taxon>Bacteria</taxon>
        <taxon>Bacillati</taxon>
        <taxon>Bacillota</taxon>
        <taxon>Bacilli</taxon>
        <taxon>Bacillales</taxon>
        <taxon>Bacillaceae</taxon>
        <taxon>Bacillus</taxon>
    </lineage>
</organism>
<reference evidence="1 2" key="1">
    <citation type="submission" date="2018-09" db="EMBL/GenBank/DDBJ databases">
        <title>Bacillus saliacetes sp. nov., isolated from Thai shrimp paste (Ka-pi).</title>
        <authorList>
            <person name="Daroonpunt R."/>
            <person name="Tanasupawat S."/>
            <person name="Yiamsombut S."/>
        </authorList>
    </citation>
    <scope>NUCLEOTIDE SEQUENCE [LARGE SCALE GENOMIC DNA]</scope>
    <source>
        <strain evidence="1 2">SKP7-4</strain>
    </source>
</reference>
<comment type="caution">
    <text evidence="1">The sequence shown here is derived from an EMBL/GenBank/DDBJ whole genome shotgun (WGS) entry which is preliminary data.</text>
</comment>
<accession>A0A3A1R425</accession>
<dbReference type="Proteomes" id="UP000265801">
    <property type="component" value="Unassembled WGS sequence"/>
</dbReference>
<protein>
    <submittedName>
        <fullName evidence="1">Uncharacterized protein</fullName>
    </submittedName>
</protein>
<dbReference type="EMBL" id="QXIR01000010">
    <property type="protein sequence ID" value="RIW34621.1"/>
    <property type="molecule type" value="Genomic_DNA"/>
</dbReference>